<proteinExistence type="predicted"/>
<reference evidence="5" key="1">
    <citation type="submission" date="2023-01" db="EMBL/GenBank/DDBJ databases">
        <title>Metagenome sequencing of chrysophaentin producing Chrysophaeum taylorii.</title>
        <authorList>
            <person name="Davison J."/>
            <person name="Bewley C."/>
        </authorList>
    </citation>
    <scope>NUCLEOTIDE SEQUENCE</scope>
    <source>
        <strain evidence="5">NIES-1699</strain>
    </source>
</reference>
<evidence type="ECO:0000256" key="3">
    <source>
        <dbReference type="PROSITE-ProRule" id="PRU00023"/>
    </source>
</evidence>
<accession>A0AAD7UJD8</accession>
<dbReference type="Proteomes" id="UP001230188">
    <property type="component" value="Unassembled WGS sequence"/>
</dbReference>
<feature type="repeat" description="ANK" evidence="3">
    <location>
        <begin position="246"/>
        <end position="279"/>
    </location>
</feature>
<organism evidence="5 6">
    <name type="scientific">Chrysophaeum taylorii</name>
    <dbReference type="NCBI Taxonomy" id="2483200"/>
    <lineage>
        <taxon>Eukaryota</taxon>
        <taxon>Sar</taxon>
        <taxon>Stramenopiles</taxon>
        <taxon>Ochrophyta</taxon>
        <taxon>Pelagophyceae</taxon>
        <taxon>Pelagomonadales</taxon>
        <taxon>Pelagomonadaceae</taxon>
        <taxon>Chrysophaeum</taxon>
    </lineage>
</organism>
<dbReference type="PROSITE" id="PS50297">
    <property type="entry name" value="ANK_REP_REGION"/>
    <property type="match status" value="4"/>
</dbReference>
<feature type="repeat" description="ANK" evidence="3">
    <location>
        <begin position="213"/>
        <end position="245"/>
    </location>
</feature>
<keyword evidence="6" id="KW-1185">Reference proteome</keyword>
<name>A0AAD7UJD8_9STRA</name>
<dbReference type="PANTHER" id="PTHR24171">
    <property type="entry name" value="ANKYRIN REPEAT DOMAIN-CONTAINING PROTEIN 39-RELATED"/>
    <property type="match status" value="1"/>
</dbReference>
<dbReference type="Pfam" id="PF12796">
    <property type="entry name" value="Ank_2"/>
    <property type="match status" value="1"/>
</dbReference>
<dbReference type="PANTHER" id="PTHR24171:SF8">
    <property type="entry name" value="BRCA1-ASSOCIATED RING DOMAIN PROTEIN 1"/>
    <property type="match status" value="1"/>
</dbReference>
<keyword evidence="1" id="KW-0677">Repeat</keyword>
<gene>
    <name evidence="5" type="ORF">CTAYLR_009528</name>
</gene>
<dbReference type="Pfam" id="PF13637">
    <property type="entry name" value="Ank_4"/>
    <property type="match status" value="1"/>
</dbReference>
<dbReference type="Gene3D" id="1.25.40.20">
    <property type="entry name" value="Ankyrin repeat-containing domain"/>
    <property type="match status" value="1"/>
</dbReference>
<dbReference type="InterPro" id="IPR002110">
    <property type="entry name" value="Ankyrin_rpt"/>
</dbReference>
<feature type="repeat" description="ANK" evidence="3">
    <location>
        <begin position="146"/>
        <end position="179"/>
    </location>
</feature>
<dbReference type="PROSITE" id="PS50088">
    <property type="entry name" value="ANK_REPEAT"/>
    <property type="match status" value="4"/>
</dbReference>
<dbReference type="SMART" id="SM00248">
    <property type="entry name" value="ANK"/>
    <property type="match status" value="5"/>
</dbReference>
<evidence type="ECO:0000313" key="6">
    <source>
        <dbReference type="Proteomes" id="UP001230188"/>
    </source>
</evidence>
<feature type="region of interest" description="Disordered" evidence="4">
    <location>
        <begin position="298"/>
        <end position="319"/>
    </location>
</feature>
<dbReference type="InterPro" id="IPR036770">
    <property type="entry name" value="Ankyrin_rpt-contain_sf"/>
</dbReference>
<comment type="caution">
    <text evidence="5">The sequence shown here is derived from an EMBL/GenBank/DDBJ whole genome shotgun (WGS) entry which is preliminary data.</text>
</comment>
<sequence length="319" mass="34528">MGAGKATTEAQKQLLYPVPEVEKVINDSPGLEDPEDPAALDTESLAAAKRVFDAQDEVVPRDRIQAMLGELGLAFDADQWDRLVAKHVDNCSERVSLEEWLDLYARVVARDDSYGSRLRKAAVRGDVEAVRDLIRRGCDPRGCDGLGYTALHYAAMGGHLECVNLEVLRAGTTVDVKDKQGWTPFVCAAANGHLKVMDRLLALGADIGAVTDRGRTGLHWAAAKGRLDCVLALLKRGADVRAIDKAGMTPLHLAAQHGHVAVCTKLISKSEKPLSMKNNMGSTPSDYQDQNTFWVKVHGDTSSSSAAKKRRNNSSTTKG</sequence>
<protein>
    <submittedName>
        <fullName evidence="5">Uncharacterized protein</fullName>
    </submittedName>
</protein>
<keyword evidence="2 3" id="KW-0040">ANK repeat</keyword>
<evidence type="ECO:0000256" key="4">
    <source>
        <dbReference type="SAM" id="MobiDB-lite"/>
    </source>
</evidence>
<dbReference type="EMBL" id="JAQMWT010000224">
    <property type="protein sequence ID" value="KAJ8607285.1"/>
    <property type="molecule type" value="Genomic_DNA"/>
</dbReference>
<evidence type="ECO:0000256" key="1">
    <source>
        <dbReference type="ARBA" id="ARBA00022737"/>
    </source>
</evidence>
<dbReference type="PRINTS" id="PR01415">
    <property type="entry name" value="ANKYRIN"/>
</dbReference>
<dbReference type="SUPFAM" id="SSF48403">
    <property type="entry name" value="Ankyrin repeat"/>
    <property type="match status" value="1"/>
</dbReference>
<evidence type="ECO:0000313" key="5">
    <source>
        <dbReference type="EMBL" id="KAJ8607285.1"/>
    </source>
</evidence>
<feature type="repeat" description="ANK" evidence="3">
    <location>
        <begin position="180"/>
        <end position="212"/>
    </location>
</feature>
<evidence type="ECO:0000256" key="2">
    <source>
        <dbReference type="ARBA" id="ARBA00023043"/>
    </source>
</evidence>
<dbReference type="AlphaFoldDB" id="A0AAD7UJD8"/>